<dbReference type="OrthoDB" id="289700at2"/>
<evidence type="ECO:0000313" key="2">
    <source>
        <dbReference type="Proteomes" id="UP000270343"/>
    </source>
</evidence>
<name>A0A3B0BVF9_9ACTN</name>
<dbReference type="RefSeq" id="WP_120753523.1">
    <property type="nucleotide sequence ID" value="NZ_JBEXOE010000021.1"/>
</dbReference>
<proteinExistence type="predicted"/>
<evidence type="ECO:0000313" key="1">
    <source>
        <dbReference type="EMBL" id="RKN76179.1"/>
    </source>
</evidence>
<accession>A0A3B0BVF9</accession>
<dbReference type="EMBL" id="RBAM01000002">
    <property type="protein sequence ID" value="RKN76179.1"/>
    <property type="molecule type" value="Genomic_DNA"/>
</dbReference>
<sequence>MTDSGPVLPWLVIRQDENGNRYRVGRYATRTEAEKVVGRLDAAGDRRRLYIVERMGGRAAS</sequence>
<protein>
    <submittedName>
        <fullName evidence="1">SPOR domain-containing protein</fullName>
    </submittedName>
</protein>
<keyword evidence="2" id="KW-1185">Reference proteome</keyword>
<reference evidence="1 2" key="1">
    <citation type="journal article" date="2015" name="Antonie Van Leeuwenhoek">
        <title>Streptomyces klenkii sp. nov., isolated from deep marine sediment.</title>
        <authorList>
            <person name="Veyisoglu A."/>
            <person name="Sahin N."/>
        </authorList>
    </citation>
    <scope>NUCLEOTIDE SEQUENCE [LARGE SCALE GENOMIC DNA]</scope>
    <source>
        <strain evidence="1 2">KCTC 29202</strain>
    </source>
</reference>
<comment type="caution">
    <text evidence="1">The sequence shown here is derived from an EMBL/GenBank/DDBJ whole genome shotgun (WGS) entry which is preliminary data.</text>
</comment>
<dbReference type="Proteomes" id="UP000270343">
    <property type="component" value="Unassembled WGS sequence"/>
</dbReference>
<dbReference type="AlphaFoldDB" id="A0A3B0BVF9"/>
<organism evidence="1 2">
    <name type="scientific">Streptomyces klenkii</name>
    <dbReference type="NCBI Taxonomy" id="1420899"/>
    <lineage>
        <taxon>Bacteria</taxon>
        <taxon>Bacillati</taxon>
        <taxon>Actinomycetota</taxon>
        <taxon>Actinomycetes</taxon>
        <taxon>Kitasatosporales</taxon>
        <taxon>Streptomycetaceae</taxon>
        <taxon>Streptomyces</taxon>
    </lineage>
</organism>
<gene>
    <name evidence="1" type="ORF">D7231_03950</name>
</gene>